<reference evidence="1" key="1">
    <citation type="journal article" date="2022" name="bioRxiv">
        <title>Sequencing and chromosome-scale assembly of the giantPleurodeles waltlgenome.</title>
        <authorList>
            <person name="Brown T."/>
            <person name="Elewa A."/>
            <person name="Iarovenko S."/>
            <person name="Subramanian E."/>
            <person name="Araus A.J."/>
            <person name="Petzold A."/>
            <person name="Susuki M."/>
            <person name="Suzuki K.-i.T."/>
            <person name="Hayashi T."/>
            <person name="Toyoda A."/>
            <person name="Oliveira C."/>
            <person name="Osipova E."/>
            <person name="Leigh N.D."/>
            <person name="Simon A."/>
            <person name="Yun M.H."/>
        </authorList>
    </citation>
    <scope>NUCLEOTIDE SEQUENCE</scope>
    <source>
        <strain evidence="1">20211129_DDA</strain>
        <tissue evidence="1">Liver</tissue>
    </source>
</reference>
<name>A0AAV7WC45_PLEWA</name>
<proteinExistence type="predicted"/>
<protein>
    <submittedName>
        <fullName evidence="1">Uncharacterized protein</fullName>
    </submittedName>
</protein>
<evidence type="ECO:0000313" key="1">
    <source>
        <dbReference type="EMBL" id="KAJ1210312.1"/>
    </source>
</evidence>
<dbReference type="AlphaFoldDB" id="A0AAV7WC45"/>
<evidence type="ECO:0000313" key="2">
    <source>
        <dbReference type="Proteomes" id="UP001066276"/>
    </source>
</evidence>
<organism evidence="1 2">
    <name type="scientific">Pleurodeles waltl</name>
    <name type="common">Iberian ribbed newt</name>
    <dbReference type="NCBI Taxonomy" id="8319"/>
    <lineage>
        <taxon>Eukaryota</taxon>
        <taxon>Metazoa</taxon>
        <taxon>Chordata</taxon>
        <taxon>Craniata</taxon>
        <taxon>Vertebrata</taxon>
        <taxon>Euteleostomi</taxon>
        <taxon>Amphibia</taxon>
        <taxon>Batrachia</taxon>
        <taxon>Caudata</taxon>
        <taxon>Salamandroidea</taxon>
        <taxon>Salamandridae</taxon>
        <taxon>Pleurodelinae</taxon>
        <taxon>Pleurodeles</taxon>
    </lineage>
</organism>
<gene>
    <name evidence="1" type="ORF">NDU88_005678</name>
</gene>
<comment type="caution">
    <text evidence="1">The sequence shown here is derived from an EMBL/GenBank/DDBJ whole genome shotgun (WGS) entry which is preliminary data.</text>
</comment>
<keyword evidence="2" id="KW-1185">Reference proteome</keyword>
<dbReference type="Proteomes" id="UP001066276">
    <property type="component" value="Chromosome 1_2"/>
</dbReference>
<accession>A0AAV7WC45</accession>
<dbReference type="EMBL" id="JANPWB010000002">
    <property type="protein sequence ID" value="KAJ1210312.1"/>
    <property type="molecule type" value="Genomic_DNA"/>
</dbReference>
<sequence length="72" mass="7170">MGTVSIGIGLGKGAGVNGAIASRRQGASVIKVPHSLGASVIKVGKKDGPAGASRSGTLHRFEIQQTSYGLPN</sequence>